<protein>
    <submittedName>
        <fullName evidence="1">Uncharacterized protein</fullName>
    </submittedName>
</protein>
<keyword evidence="2" id="KW-1185">Reference proteome</keyword>
<evidence type="ECO:0000313" key="2">
    <source>
        <dbReference type="Proteomes" id="UP001163603"/>
    </source>
</evidence>
<evidence type="ECO:0000313" key="1">
    <source>
        <dbReference type="EMBL" id="KAJ0054490.1"/>
    </source>
</evidence>
<dbReference type="Proteomes" id="UP001163603">
    <property type="component" value="Chromosome 1"/>
</dbReference>
<organism evidence="1 2">
    <name type="scientific">Pistacia integerrima</name>
    <dbReference type="NCBI Taxonomy" id="434235"/>
    <lineage>
        <taxon>Eukaryota</taxon>
        <taxon>Viridiplantae</taxon>
        <taxon>Streptophyta</taxon>
        <taxon>Embryophyta</taxon>
        <taxon>Tracheophyta</taxon>
        <taxon>Spermatophyta</taxon>
        <taxon>Magnoliopsida</taxon>
        <taxon>eudicotyledons</taxon>
        <taxon>Gunneridae</taxon>
        <taxon>Pentapetalae</taxon>
        <taxon>rosids</taxon>
        <taxon>malvids</taxon>
        <taxon>Sapindales</taxon>
        <taxon>Anacardiaceae</taxon>
        <taxon>Pistacia</taxon>
    </lineage>
</organism>
<name>A0ACC0ZMJ0_9ROSI</name>
<comment type="caution">
    <text evidence="1">The sequence shown here is derived from an EMBL/GenBank/DDBJ whole genome shotgun (WGS) entry which is preliminary data.</text>
</comment>
<sequence>MNKHNKQSRYVKTNSTQFHFIYTLIQSFRLHILHFTHIISFPNYSFHETMSLNLNIIFFIAISLSLKSIHSQPVKAPTSSLTCNGIFLSYTHTRGYPIPPINSPNQPYRFESTLTILNNGLDELKSWRVLVGFQHEEVLVSATNAVLGDGSSLPASVGNGTVFAGFPKSDLKSAVETAWDVSQMEVHIRLVGTQFGVGAPNVPMPNNISLANDGYTCPLPTFEGNNQMQLCCIRDPSSRTNITVEDQDGDLIIMYDVIRAYDTNYWAQVSISNHNPLGRLDNWKLSWEWMREEFIHAMKGAYPHAVDTSECIYGPQGRYYRDLDFSAALNCERRPTIIDLPPTRANDTNLGRIPFCCRNGTILPRNVDPSKSTSIFQMEVYKMPPDINRTELIPPQNWKINGTLNPEYQCGSPVQVLPSRFPDSSGLPTESTAIASWKVVCNITQAKQGTPGRLTSPRCCVSFSAFFNDSAIPCSTCACGCNNSPSQTCSVTEPALLVRPDALLVPFENRTIETLDWYAMKGFSVPNQLPCGDNCGVSINWHLLSDYRGGWTARITLFNWGETDFPDWFAAVQLDKAAPGFEGVYSINGSVLPGSNNTIFLQGFPVSNYLVAEKDGDNPRKDPRVPGKQQSLISFTKKTTPNIDVATGDGFPTKVIFNGEECALPTMLPSSGCKMNVATSLFGLIILLTLLLMH</sequence>
<dbReference type="EMBL" id="CM047736">
    <property type="protein sequence ID" value="KAJ0054490.1"/>
    <property type="molecule type" value="Genomic_DNA"/>
</dbReference>
<reference evidence="2" key="1">
    <citation type="journal article" date="2023" name="G3 (Bethesda)">
        <title>Genome assembly and association tests identify interacting loci associated with vigor, precocity, and sex in interspecific pistachio rootstocks.</title>
        <authorList>
            <person name="Palmer W."/>
            <person name="Jacygrad E."/>
            <person name="Sagayaradj S."/>
            <person name="Cavanaugh K."/>
            <person name="Han R."/>
            <person name="Bertier L."/>
            <person name="Beede B."/>
            <person name="Kafkas S."/>
            <person name="Golino D."/>
            <person name="Preece J."/>
            <person name="Michelmore R."/>
        </authorList>
    </citation>
    <scope>NUCLEOTIDE SEQUENCE [LARGE SCALE GENOMIC DNA]</scope>
</reference>
<accession>A0ACC0ZMJ0</accession>
<proteinExistence type="predicted"/>
<gene>
    <name evidence="1" type="ORF">Pint_00916</name>
</gene>